<evidence type="ECO:0000313" key="3">
    <source>
        <dbReference type="EMBL" id="MDG0862761.1"/>
    </source>
</evidence>
<evidence type="ECO:0000259" key="2">
    <source>
        <dbReference type="SMART" id="SM00829"/>
    </source>
</evidence>
<dbReference type="FunFam" id="3.40.50.720:FF:000121">
    <property type="entry name" value="Prostaglandin reductase 2"/>
    <property type="match status" value="1"/>
</dbReference>
<dbReference type="Gene3D" id="3.90.180.10">
    <property type="entry name" value="Medium-chain alcohol dehydrogenases, catalytic domain"/>
    <property type="match status" value="1"/>
</dbReference>
<dbReference type="SUPFAM" id="SSF50129">
    <property type="entry name" value="GroES-like"/>
    <property type="match status" value="1"/>
</dbReference>
<dbReference type="RefSeq" id="WP_268146890.1">
    <property type="nucleotide sequence ID" value="NZ_JAPPUW010000001.1"/>
</dbReference>
<dbReference type="InterPro" id="IPR045010">
    <property type="entry name" value="MDR_fam"/>
</dbReference>
<dbReference type="InterPro" id="IPR013149">
    <property type="entry name" value="ADH-like_C"/>
</dbReference>
<dbReference type="EMBL" id="SGUG01000012">
    <property type="protein sequence ID" value="MDG0862761.1"/>
    <property type="molecule type" value="Genomic_DNA"/>
</dbReference>
<dbReference type="SMART" id="SM00829">
    <property type="entry name" value="PKS_ER"/>
    <property type="match status" value="1"/>
</dbReference>
<dbReference type="InterPro" id="IPR011032">
    <property type="entry name" value="GroES-like_sf"/>
</dbReference>
<feature type="domain" description="Enoyl reductase (ER)" evidence="2">
    <location>
        <begin position="18"/>
        <end position="340"/>
    </location>
</feature>
<dbReference type="InterPro" id="IPR036291">
    <property type="entry name" value="NAD(P)-bd_dom_sf"/>
</dbReference>
<dbReference type="Gene3D" id="3.40.50.720">
    <property type="entry name" value="NAD(P)-binding Rossmann-like Domain"/>
    <property type="match status" value="1"/>
</dbReference>
<dbReference type="Pfam" id="PF16884">
    <property type="entry name" value="ADH_N_2"/>
    <property type="match status" value="1"/>
</dbReference>
<dbReference type="PANTHER" id="PTHR43205">
    <property type="entry name" value="PROSTAGLANDIN REDUCTASE"/>
    <property type="match status" value="1"/>
</dbReference>
<dbReference type="AlphaFoldDB" id="A0A9X4LGX7"/>
<dbReference type="Proteomes" id="UP001152766">
    <property type="component" value="Unassembled WGS sequence"/>
</dbReference>
<dbReference type="GO" id="GO:0016628">
    <property type="term" value="F:oxidoreductase activity, acting on the CH-CH group of donors, NAD or NADP as acceptor"/>
    <property type="evidence" value="ECO:0007669"/>
    <property type="project" value="InterPro"/>
</dbReference>
<organism evidence="3 4">
    <name type="scientific">Pelomonas aquatica</name>
    <dbReference type="NCBI Taxonomy" id="431058"/>
    <lineage>
        <taxon>Bacteria</taxon>
        <taxon>Pseudomonadati</taxon>
        <taxon>Pseudomonadota</taxon>
        <taxon>Betaproteobacteria</taxon>
        <taxon>Burkholderiales</taxon>
        <taxon>Sphaerotilaceae</taxon>
        <taxon>Roseateles</taxon>
    </lineage>
</organism>
<keyword evidence="4" id="KW-1185">Reference proteome</keyword>
<evidence type="ECO:0000313" key="4">
    <source>
        <dbReference type="Proteomes" id="UP001152766"/>
    </source>
</evidence>
<reference evidence="3" key="1">
    <citation type="submission" date="2019-02" db="EMBL/GenBank/DDBJ databases">
        <title>Draft genome of the type strain Pelomonas aquatica CCUG 52575T.</title>
        <authorList>
            <person name="Gomila M."/>
            <person name="Lalucat J."/>
        </authorList>
    </citation>
    <scope>NUCLEOTIDE SEQUENCE</scope>
    <source>
        <strain evidence="3">CCUG 52575</strain>
    </source>
</reference>
<comment type="caution">
    <text evidence="3">The sequence shown here is derived from an EMBL/GenBank/DDBJ whole genome shotgun (WGS) entry which is preliminary data.</text>
</comment>
<proteinExistence type="predicted"/>
<dbReference type="InterPro" id="IPR020843">
    <property type="entry name" value="ER"/>
</dbReference>
<dbReference type="SUPFAM" id="SSF51735">
    <property type="entry name" value="NAD(P)-binding Rossmann-fold domains"/>
    <property type="match status" value="1"/>
</dbReference>
<dbReference type="CDD" id="cd05288">
    <property type="entry name" value="PGDH"/>
    <property type="match status" value="1"/>
</dbReference>
<dbReference type="InterPro" id="IPR041694">
    <property type="entry name" value="ADH_N_2"/>
</dbReference>
<gene>
    <name evidence="3" type="ORF">EXJ73_09800</name>
</gene>
<keyword evidence="1" id="KW-0560">Oxidoreductase</keyword>
<sequence length="344" mass="37212">MDAHLNNRQWLYRRHPEGLVGPEHYELVSTPLATALSAGEVLVEARWWSVDPYMRINQSLKPTYNELPHALDTVQTAGVVGRVLASSVASLTAGDWVEGMLGWQTHARVHHSVLRKLDPGVAPPSTALGVLGMPGRTAWFGLMESGRPKAGEVVVVSGAAGAVGSLVAQFALKNGCRVLGIAGGAAKCAWLRERLGLTWAVDYKAHADTATLAEEIKSLTGGVDVYFDNVGGWISDAVIPLVNRRARIVICGAISQYSGGLDAPELGPRFLHHMLYQRATIQGMLARDYLHRMDEMLRVVGPMVQRGEIVFEETVVRGFEQLPAALQSLFTGDHRGKLVVEAAA</sequence>
<accession>A0A9X4LGX7</accession>
<protein>
    <submittedName>
        <fullName evidence="3">NADP-dependent oxidoreductase</fullName>
    </submittedName>
</protein>
<dbReference type="Pfam" id="PF00107">
    <property type="entry name" value="ADH_zinc_N"/>
    <property type="match status" value="1"/>
</dbReference>
<dbReference type="PANTHER" id="PTHR43205:SF7">
    <property type="entry name" value="PROSTAGLANDIN REDUCTASE 1"/>
    <property type="match status" value="1"/>
</dbReference>
<name>A0A9X4LGX7_9BURK</name>
<evidence type="ECO:0000256" key="1">
    <source>
        <dbReference type="ARBA" id="ARBA00023002"/>
    </source>
</evidence>